<keyword evidence="2" id="KW-1133">Transmembrane helix</keyword>
<dbReference type="EMBL" id="JAGIYY010000007">
    <property type="protein sequence ID" value="MBP0440502.1"/>
    <property type="molecule type" value="Genomic_DNA"/>
</dbReference>
<feature type="region of interest" description="Disordered" evidence="1">
    <location>
        <begin position="1"/>
        <end position="20"/>
    </location>
</feature>
<feature type="transmembrane region" description="Helical" evidence="2">
    <location>
        <begin position="31"/>
        <end position="50"/>
    </location>
</feature>
<protein>
    <submittedName>
        <fullName evidence="3">Uncharacterized protein</fullName>
    </submittedName>
</protein>
<evidence type="ECO:0000313" key="4">
    <source>
        <dbReference type="Proteomes" id="UP000666240"/>
    </source>
</evidence>
<sequence>MEERPNHAMPEGSEHLTLEESKTLARRRRRMNWMICALLVAFVVTVYWISFSHVRTETNETQSRYEVDNVAITHA</sequence>
<comment type="caution">
    <text evidence="3">The sequence shown here is derived from an EMBL/GenBank/DDBJ whole genome shotgun (WGS) entry which is preliminary data.</text>
</comment>
<keyword evidence="2" id="KW-0472">Membrane</keyword>
<name>A0A8J7R940_9HYPH</name>
<reference evidence="3" key="1">
    <citation type="submission" date="2021-03" db="EMBL/GenBank/DDBJ databases">
        <title>Genome sequencing and assembly of Tianweitania sediminis.</title>
        <authorList>
            <person name="Chhetri G."/>
        </authorList>
    </citation>
    <scope>NUCLEOTIDE SEQUENCE</scope>
    <source>
        <strain evidence="3">Z8</strain>
    </source>
</reference>
<dbReference type="Proteomes" id="UP000666240">
    <property type="component" value="Unassembled WGS sequence"/>
</dbReference>
<evidence type="ECO:0000256" key="2">
    <source>
        <dbReference type="SAM" id="Phobius"/>
    </source>
</evidence>
<accession>A0A8J7R940</accession>
<keyword evidence="4" id="KW-1185">Reference proteome</keyword>
<keyword evidence="2" id="KW-0812">Transmembrane</keyword>
<evidence type="ECO:0000313" key="3">
    <source>
        <dbReference type="EMBL" id="MBP0440502.1"/>
    </source>
</evidence>
<dbReference type="RefSeq" id="WP_209336523.1">
    <property type="nucleotide sequence ID" value="NZ_JAGIYY010000007.1"/>
</dbReference>
<dbReference type="AlphaFoldDB" id="A0A8J7R940"/>
<evidence type="ECO:0000256" key="1">
    <source>
        <dbReference type="SAM" id="MobiDB-lite"/>
    </source>
</evidence>
<organism evidence="3 4">
    <name type="scientific">Tianweitania sediminis</name>
    <dbReference type="NCBI Taxonomy" id="1502156"/>
    <lineage>
        <taxon>Bacteria</taxon>
        <taxon>Pseudomonadati</taxon>
        <taxon>Pseudomonadota</taxon>
        <taxon>Alphaproteobacteria</taxon>
        <taxon>Hyphomicrobiales</taxon>
        <taxon>Phyllobacteriaceae</taxon>
        <taxon>Tianweitania</taxon>
    </lineage>
</organism>
<proteinExistence type="predicted"/>
<gene>
    <name evidence="3" type="ORF">J5Y06_17775</name>
</gene>